<comment type="caution">
    <text evidence="1">The sequence shown here is derived from an EMBL/GenBank/DDBJ whole genome shotgun (WGS) entry which is preliminary data.</text>
</comment>
<evidence type="ECO:0000313" key="1">
    <source>
        <dbReference type="EMBL" id="GGL11947.1"/>
    </source>
</evidence>
<proteinExistence type="predicted"/>
<protein>
    <submittedName>
        <fullName evidence="1">Uncharacterized protein</fullName>
    </submittedName>
</protein>
<organism evidence="1 2">
    <name type="scientific">Mangrovihabitans endophyticus</name>
    <dbReference type="NCBI Taxonomy" id="1751298"/>
    <lineage>
        <taxon>Bacteria</taxon>
        <taxon>Bacillati</taxon>
        <taxon>Actinomycetota</taxon>
        <taxon>Actinomycetes</taxon>
        <taxon>Micromonosporales</taxon>
        <taxon>Micromonosporaceae</taxon>
        <taxon>Mangrovihabitans</taxon>
    </lineage>
</organism>
<keyword evidence="2" id="KW-1185">Reference proteome</keyword>
<name>A0A8J3FS39_9ACTN</name>
<gene>
    <name evidence="1" type="ORF">GCM10012284_53350</name>
</gene>
<accession>A0A8J3FS39</accession>
<dbReference type="AlphaFoldDB" id="A0A8J3FS39"/>
<reference evidence="1" key="1">
    <citation type="journal article" date="2014" name="Int. J. Syst. Evol. Microbiol.">
        <title>Complete genome sequence of Corynebacterium casei LMG S-19264T (=DSM 44701T), isolated from a smear-ripened cheese.</title>
        <authorList>
            <consortium name="US DOE Joint Genome Institute (JGI-PGF)"/>
            <person name="Walter F."/>
            <person name="Albersmeier A."/>
            <person name="Kalinowski J."/>
            <person name="Ruckert C."/>
        </authorList>
    </citation>
    <scope>NUCLEOTIDE SEQUENCE</scope>
    <source>
        <strain evidence="1">CGMCC 4.7299</strain>
    </source>
</reference>
<sequence length="140" mass="15355">MTDRTAVTERDTRRITAADGEAAHIHDPQSRCCCATRTTNRARGSRPGVGLTGALALRSFARPSRTRPRSRFAVQRLLPGSPIMDWMCWLDLWFTVSGGARSSGWPPWACKIRTGCAGIPTGDLEVADQALPQRWMSNGT</sequence>
<dbReference type="Proteomes" id="UP000656042">
    <property type="component" value="Unassembled WGS sequence"/>
</dbReference>
<reference evidence="1" key="2">
    <citation type="submission" date="2020-09" db="EMBL/GenBank/DDBJ databases">
        <authorList>
            <person name="Sun Q."/>
            <person name="Zhou Y."/>
        </authorList>
    </citation>
    <scope>NUCLEOTIDE SEQUENCE</scope>
    <source>
        <strain evidence="1">CGMCC 4.7299</strain>
    </source>
</reference>
<evidence type="ECO:0000313" key="2">
    <source>
        <dbReference type="Proteomes" id="UP000656042"/>
    </source>
</evidence>
<dbReference type="EMBL" id="BMMX01000037">
    <property type="protein sequence ID" value="GGL11947.1"/>
    <property type="molecule type" value="Genomic_DNA"/>
</dbReference>